<keyword evidence="2" id="KW-1185">Reference proteome</keyword>
<accession>A0A812PUK5</accession>
<dbReference type="Proteomes" id="UP000601435">
    <property type="component" value="Unassembled WGS sequence"/>
</dbReference>
<comment type="caution">
    <text evidence="1">The sequence shown here is derived from an EMBL/GenBank/DDBJ whole genome shotgun (WGS) entry which is preliminary data.</text>
</comment>
<gene>
    <name evidence="1" type="ORF">SNEC2469_LOCUS9026</name>
</gene>
<evidence type="ECO:0000313" key="1">
    <source>
        <dbReference type="EMBL" id="CAE7348328.1"/>
    </source>
</evidence>
<protein>
    <submittedName>
        <fullName evidence="1">Uncharacterized protein</fullName>
    </submittedName>
</protein>
<reference evidence="1" key="1">
    <citation type="submission" date="2021-02" db="EMBL/GenBank/DDBJ databases">
        <authorList>
            <person name="Dougan E. K."/>
            <person name="Rhodes N."/>
            <person name="Thang M."/>
            <person name="Chan C."/>
        </authorList>
    </citation>
    <scope>NUCLEOTIDE SEQUENCE</scope>
</reference>
<dbReference type="EMBL" id="CAJNJA010014708">
    <property type="protein sequence ID" value="CAE7348328.1"/>
    <property type="molecule type" value="Genomic_DNA"/>
</dbReference>
<sequence length="301" mass="33954">MAPFVPTQQRVAQREIVRTIKARIDTWKCDTTIIAGRYGCGKTVALEESLRDRQGIFVHTVWDKSWKTSLFERLGLNGEQEFKEVLRLSFPCATCFAGFRGMTTVADTVAIFGKYTSSDSSLAHVIVCPSSAAVALTFQERHRNIWVDDLTKDEAEELLKLHGQEDKKDEFLRACGYNALDLVSACQRYAVDGEQALKAKEAMMEKMAWQEVVCFKDQCKLRGDTGKDILKKLVDNWQAGVLEGADCLCTSAAQRDVALWIRENDCEPVIWHTVRREYQFASELHARVATEILSSNSQSTP</sequence>
<organism evidence="1 2">
    <name type="scientific">Symbiodinium necroappetens</name>
    <dbReference type="NCBI Taxonomy" id="1628268"/>
    <lineage>
        <taxon>Eukaryota</taxon>
        <taxon>Sar</taxon>
        <taxon>Alveolata</taxon>
        <taxon>Dinophyceae</taxon>
        <taxon>Suessiales</taxon>
        <taxon>Symbiodiniaceae</taxon>
        <taxon>Symbiodinium</taxon>
    </lineage>
</organism>
<dbReference type="OrthoDB" id="419630at2759"/>
<proteinExistence type="predicted"/>
<dbReference type="SUPFAM" id="SSF52540">
    <property type="entry name" value="P-loop containing nucleoside triphosphate hydrolases"/>
    <property type="match status" value="1"/>
</dbReference>
<evidence type="ECO:0000313" key="2">
    <source>
        <dbReference type="Proteomes" id="UP000601435"/>
    </source>
</evidence>
<dbReference type="InterPro" id="IPR027417">
    <property type="entry name" value="P-loop_NTPase"/>
</dbReference>
<name>A0A812PUK5_9DINO</name>
<dbReference type="AlphaFoldDB" id="A0A812PUK5"/>